<keyword evidence="5 9" id="KW-0342">GTP-binding</keyword>
<dbReference type="NCBIfam" id="TIGR00065">
    <property type="entry name" value="ftsZ"/>
    <property type="match status" value="1"/>
</dbReference>
<reference evidence="15 16" key="1">
    <citation type="submission" date="2017-09" db="EMBL/GenBank/DDBJ databases">
        <title>Large-scale bioinformatics analysis of Bacillus genomes uncovers conserved roles of natural products in bacterial physiology.</title>
        <authorList>
            <consortium name="Agbiome Team Llc"/>
            <person name="Bleich R.M."/>
            <person name="Grubbs K.J."/>
            <person name="Santa Maria K.C."/>
            <person name="Allen S.E."/>
            <person name="Farag S."/>
            <person name="Shank E.A."/>
            <person name="Bowers A."/>
        </authorList>
    </citation>
    <scope>NUCLEOTIDE SEQUENCE [LARGE SCALE GENOMIC DNA]</scope>
    <source>
        <strain evidence="15 16">AFS009893</strain>
    </source>
</reference>
<keyword evidence="3 9" id="KW-0132">Cell division</keyword>
<keyword evidence="2 9" id="KW-0963">Cytoplasm</keyword>
<keyword evidence="4 9" id="KW-0547">Nucleotide-binding</keyword>
<dbReference type="SMART" id="SM00865">
    <property type="entry name" value="Tubulin_C"/>
    <property type="match status" value="1"/>
</dbReference>
<evidence type="ECO:0000313" key="15">
    <source>
        <dbReference type="EMBL" id="PEM65505.1"/>
    </source>
</evidence>
<feature type="binding site" evidence="9">
    <location>
        <begin position="21"/>
        <end position="25"/>
    </location>
    <ligand>
        <name>GTP</name>
        <dbReference type="ChEBI" id="CHEBI:37565"/>
    </ligand>
</feature>
<gene>
    <name evidence="9" type="primary">ftsZ</name>
    <name evidence="15" type="ORF">CN613_24560</name>
</gene>
<dbReference type="PROSITE" id="PS01135">
    <property type="entry name" value="FTSZ_2"/>
    <property type="match status" value="1"/>
</dbReference>
<name>A0A2C4WU51_9BACI</name>
<keyword evidence="6 9" id="KW-0717">Septation</keyword>
<dbReference type="GO" id="GO:0005525">
    <property type="term" value="F:GTP binding"/>
    <property type="evidence" value="ECO:0007669"/>
    <property type="project" value="UniProtKB-UniRule"/>
</dbReference>
<keyword evidence="7 9" id="KW-0131">Cell cycle</keyword>
<dbReference type="InterPro" id="IPR020805">
    <property type="entry name" value="Cell_div_FtsZ_CS"/>
</dbReference>
<dbReference type="PANTHER" id="PTHR30314:SF3">
    <property type="entry name" value="MITOCHONDRIAL DIVISION PROTEIN FSZA"/>
    <property type="match status" value="1"/>
</dbReference>
<evidence type="ECO:0000256" key="10">
    <source>
        <dbReference type="NCBIfam" id="TIGR00065"/>
    </source>
</evidence>
<evidence type="ECO:0000256" key="12">
    <source>
        <dbReference type="SAM" id="MobiDB-lite"/>
    </source>
</evidence>
<dbReference type="Pfam" id="PF12327">
    <property type="entry name" value="FtsZ_C"/>
    <property type="match status" value="1"/>
</dbReference>
<dbReference type="InterPro" id="IPR036525">
    <property type="entry name" value="Tubulin/FtsZ_GTPase_sf"/>
</dbReference>
<dbReference type="PROSITE" id="PS01134">
    <property type="entry name" value="FTSZ_1"/>
    <property type="match status" value="1"/>
</dbReference>
<evidence type="ECO:0000256" key="11">
    <source>
        <dbReference type="RuleBase" id="RU000631"/>
    </source>
</evidence>
<evidence type="ECO:0000256" key="5">
    <source>
        <dbReference type="ARBA" id="ARBA00023134"/>
    </source>
</evidence>
<accession>A0A2C4WU51</accession>
<evidence type="ECO:0000256" key="8">
    <source>
        <dbReference type="ARBA" id="ARBA00055345"/>
    </source>
</evidence>
<dbReference type="HAMAP" id="MF_00909">
    <property type="entry name" value="FtsZ"/>
    <property type="match status" value="1"/>
</dbReference>
<dbReference type="GO" id="GO:0030428">
    <property type="term" value="C:cell septum"/>
    <property type="evidence" value="ECO:0007669"/>
    <property type="project" value="UniProtKB-ARBA"/>
</dbReference>
<protein>
    <recommendedName>
        <fullName evidence="9 10">Cell division protein FtsZ</fullName>
    </recommendedName>
</protein>
<dbReference type="AlphaFoldDB" id="A0A2C4WU51"/>
<dbReference type="Gene3D" id="3.40.50.1440">
    <property type="entry name" value="Tubulin/FtsZ, GTPase domain"/>
    <property type="match status" value="1"/>
</dbReference>
<feature type="region of interest" description="Disordered" evidence="12">
    <location>
        <begin position="319"/>
        <end position="385"/>
    </location>
</feature>
<feature type="domain" description="Tubulin/FtsZ 2-layer sandwich" evidence="14">
    <location>
        <begin position="207"/>
        <end position="324"/>
    </location>
</feature>
<feature type="compositionally biased region" description="Low complexity" evidence="12">
    <location>
        <begin position="330"/>
        <end position="347"/>
    </location>
</feature>
<comment type="subunit">
    <text evidence="9">Homodimer. Polymerizes to form a dynamic ring structure in a strictly GTP-dependent manner. Interacts directly with several other division proteins.</text>
</comment>
<dbReference type="InterPro" id="IPR045061">
    <property type="entry name" value="FtsZ/CetZ"/>
</dbReference>
<evidence type="ECO:0000256" key="3">
    <source>
        <dbReference type="ARBA" id="ARBA00022618"/>
    </source>
</evidence>
<dbReference type="InterPro" id="IPR024757">
    <property type="entry name" value="FtsZ_C"/>
</dbReference>
<feature type="domain" description="Tubulin/FtsZ GTPase" evidence="13">
    <location>
        <begin position="13"/>
        <end position="205"/>
    </location>
</feature>
<evidence type="ECO:0000256" key="1">
    <source>
        <dbReference type="ARBA" id="ARBA00009690"/>
    </source>
</evidence>
<comment type="similarity">
    <text evidence="1 9 11">Belongs to the FtsZ family.</text>
</comment>
<dbReference type="InterPro" id="IPR003008">
    <property type="entry name" value="Tubulin_FtsZ_GTPase"/>
</dbReference>
<dbReference type="GO" id="GO:0005737">
    <property type="term" value="C:cytoplasm"/>
    <property type="evidence" value="ECO:0007669"/>
    <property type="project" value="UniProtKB-SubCell"/>
</dbReference>
<dbReference type="FunFam" id="3.30.1330.20:FF:000005">
    <property type="entry name" value="Cell division protein FtsZ"/>
    <property type="match status" value="1"/>
</dbReference>
<proteinExistence type="inferred from homology"/>
<organism evidence="15 16">
    <name type="scientific">Bacillus pseudomycoides</name>
    <dbReference type="NCBI Taxonomy" id="64104"/>
    <lineage>
        <taxon>Bacteria</taxon>
        <taxon>Bacillati</taxon>
        <taxon>Bacillota</taxon>
        <taxon>Bacilli</taxon>
        <taxon>Bacillales</taxon>
        <taxon>Bacillaceae</taxon>
        <taxon>Bacillus</taxon>
        <taxon>Bacillus cereus group</taxon>
    </lineage>
</organism>
<feature type="binding site" evidence="9">
    <location>
        <position position="187"/>
    </location>
    <ligand>
        <name>GTP</name>
        <dbReference type="ChEBI" id="CHEBI:37565"/>
    </ligand>
</feature>
<comment type="caution">
    <text evidence="15">The sequence shown here is derived from an EMBL/GenBank/DDBJ whole genome shotgun (WGS) entry which is preliminary data.</text>
</comment>
<dbReference type="GO" id="GO:0032153">
    <property type="term" value="C:cell division site"/>
    <property type="evidence" value="ECO:0007669"/>
    <property type="project" value="UniProtKB-UniRule"/>
</dbReference>
<dbReference type="InterPro" id="IPR037103">
    <property type="entry name" value="Tubulin/FtsZ-like_C"/>
</dbReference>
<feature type="binding site" evidence="9">
    <location>
        <position position="139"/>
    </location>
    <ligand>
        <name>GTP</name>
        <dbReference type="ChEBI" id="CHEBI:37565"/>
    </ligand>
</feature>
<dbReference type="Pfam" id="PF00091">
    <property type="entry name" value="Tubulin"/>
    <property type="match status" value="1"/>
</dbReference>
<evidence type="ECO:0000256" key="9">
    <source>
        <dbReference type="HAMAP-Rule" id="MF_00909"/>
    </source>
</evidence>
<dbReference type="InterPro" id="IPR018316">
    <property type="entry name" value="Tubulin/FtsZ_2-layer-sand-dom"/>
</dbReference>
<dbReference type="GO" id="GO:0000917">
    <property type="term" value="P:division septum assembly"/>
    <property type="evidence" value="ECO:0007669"/>
    <property type="project" value="UniProtKB-KW"/>
</dbReference>
<dbReference type="EMBL" id="NUDP01000111">
    <property type="protein sequence ID" value="PEM65505.1"/>
    <property type="molecule type" value="Genomic_DNA"/>
</dbReference>
<dbReference type="SUPFAM" id="SSF55307">
    <property type="entry name" value="Tubulin C-terminal domain-like"/>
    <property type="match status" value="1"/>
</dbReference>
<evidence type="ECO:0000256" key="6">
    <source>
        <dbReference type="ARBA" id="ARBA00023210"/>
    </source>
</evidence>
<comment type="subcellular location">
    <subcellularLocation>
        <location evidence="9">Cytoplasm</location>
    </subcellularLocation>
    <text evidence="9">Assembles at midcell at the inner surface of the cytoplasmic membrane.</text>
</comment>
<evidence type="ECO:0000259" key="13">
    <source>
        <dbReference type="SMART" id="SM00864"/>
    </source>
</evidence>
<evidence type="ECO:0000256" key="4">
    <source>
        <dbReference type="ARBA" id="ARBA00022741"/>
    </source>
</evidence>
<dbReference type="SUPFAM" id="SSF52490">
    <property type="entry name" value="Tubulin nucleotide-binding domain-like"/>
    <property type="match status" value="1"/>
</dbReference>
<dbReference type="PRINTS" id="PR00423">
    <property type="entry name" value="CELLDVISFTSZ"/>
</dbReference>
<evidence type="ECO:0000313" key="16">
    <source>
        <dbReference type="Proteomes" id="UP000219775"/>
    </source>
</evidence>
<dbReference type="CDD" id="cd02201">
    <property type="entry name" value="FtsZ_type1"/>
    <property type="match status" value="1"/>
</dbReference>
<dbReference type="InterPro" id="IPR008280">
    <property type="entry name" value="Tub_FtsZ_C"/>
</dbReference>
<dbReference type="GO" id="GO:0051258">
    <property type="term" value="P:protein polymerization"/>
    <property type="evidence" value="ECO:0007669"/>
    <property type="project" value="UniProtKB-UniRule"/>
</dbReference>
<dbReference type="GO" id="GO:0043093">
    <property type="term" value="P:FtsZ-dependent cytokinesis"/>
    <property type="evidence" value="ECO:0007669"/>
    <property type="project" value="UniProtKB-UniRule"/>
</dbReference>
<dbReference type="InterPro" id="IPR000158">
    <property type="entry name" value="Cell_div_FtsZ"/>
</dbReference>
<dbReference type="Gene3D" id="3.30.1330.20">
    <property type="entry name" value="Tubulin/FtsZ, C-terminal domain"/>
    <property type="match status" value="1"/>
</dbReference>
<evidence type="ECO:0000256" key="2">
    <source>
        <dbReference type="ARBA" id="ARBA00022490"/>
    </source>
</evidence>
<dbReference type="PANTHER" id="PTHR30314">
    <property type="entry name" value="CELL DIVISION PROTEIN FTSZ-RELATED"/>
    <property type="match status" value="1"/>
</dbReference>
<evidence type="ECO:0000256" key="7">
    <source>
        <dbReference type="ARBA" id="ARBA00023306"/>
    </source>
</evidence>
<dbReference type="FunFam" id="3.40.50.1440:FF:000023">
    <property type="entry name" value="Cell division protein FtsZ"/>
    <property type="match status" value="1"/>
</dbReference>
<dbReference type="RefSeq" id="WP_097847781.1">
    <property type="nucleotide sequence ID" value="NZ_NUAS01000030.1"/>
</dbReference>
<feature type="compositionally biased region" description="Basic and acidic residues" evidence="12">
    <location>
        <begin position="348"/>
        <end position="369"/>
    </location>
</feature>
<comment type="function">
    <text evidence="8 9 11">Essential cell division protein that forms a contractile ring structure (Z ring) at the future cell division site. The regulation of the ring assembly controls the timing and the location of cell division. One of the functions of the FtsZ ring is to recruit other cell division proteins to the septum to produce a new cell wall between the dividing cells. Binds GTP and shows GTPase activity.</text>
</comment>
<feature type="binding site" evidence="9">
    <location>
        <position position="143"/>
    </location>
    <ligand>
        <name>GTP</name>
        <dbReference type="ChEBI" id="CHEBI:37565"/>
    </ligand>
</feature>
<sequence length="385" mass="40824">MLEFDTTQDQLASIKVIGVGGGGNNAVNRMIEHGVQGVDFIAVNTDAQALNLSKAETKMQIGGKLTRGLGAGANPEVGKKAAEESKEQIQEALRGADMVFVTAGMGGGTGTGAAPVIAQIAKELGALTVGVVTRPFTFEGRKRATQAISGITAFKDNVDTIIVIPNDRILEIVDKNTPMLEAFREADNVLRQGVQGISDLIATPGLINLDFADVKTIMSNKGSALMGIGVGTGENRAAEAAKRAISSPLLETSIDGAQGVLMNITGGTNLSLYEVQEAADIVASASDPEVNMIFGSVINESLKDEIVVTVIATGFDDSVSVQPPKPFVRPTATANHAQQQQPTAQPQKQREVKREVKREESIVHDRNTDSDDIDIPAFLRNRRRR</sequence>
<evidence type="ECO:0000259" key="14">
    <source>
        <dbReference type="SMART" id="SM00865"/>
    </source>
</evidence>
<feature type="binding site" evidence="9">
    <location>
        <begin position="108"/>
        <end position="110"/>
    </location>
    <ligand>
        <name>GTP</name>
        <dbReference type="ChEBI" id="CHEBI:37565"/>
    </ligand>
</feature>
<dbReference type="SMART" id="SM00864">
    <property type="entry name" value="Tubulin"/>
    <property type="match status" value="1"/>
</dbReference>
<dbReference type="Proteomes" id="UP000219775">
    <property type="component" value="Unassembled WGS sequence"/>
</dbReference>
<dbReference type="GO" id="GO:0003924">
    <property type="term" value="F:GTPase activity"/>
    <property type="evidence" value="ECO:0007669"/>
    <property type="project" value="UniProtKB-UniRule"/>
</dbReference>